<dbReference type="InterPro" id="IPR013341">
    <property type="entry name" value="Mandelate_racemase_N_dom"/>
</dbReference>
<dbReference type="PROSITE" id="PS00908">
    <property type="entry name" value="MR_MLE_1"/>
    <property type="match status" value="1"/>
</dbReference>
<accession>A0AAE3JU66</accession>
<dbReference type="PANTHER" id="PTHR48080">
    <property type="entry name" value="D-GALACTONATE DEHYDRATASE-RELATED"/>
    <property type="match status" value="1"/>
</dbReference>
<dbReference type="SMART" id="SM00922">
    <property type="entry name" value="MR_MLE"/>
    <property type="match status" value="1"/>
</dbReference>
<dbReference type="SUPFAM" id="SSF54826">
    <property type="entry name" value="Enolase N-terminal domain-like"/>
    <property type="match status" value="1"/>
</dbReference>
<evidence type="ECO:0000259" key="2">
    <source>
        <dbReference type="SMART" id="SM00922"/>
    </source>
</evidence>
<dbReference type="Gene3D" id="3.20.20.120">
    <property type="entry name" value="Enolase-like C-terminal domain"/>
    <property type="match status" value="1"/>
</dbReference>
<dbReference type="InterPro" id="IPR029017">
    <property type="entry name" value="Enolase-like_N"/>
</dbReference>
<dbReference type="PANTHER" id="PTHR48080:SF2">
    <property type="entry name" value="D-GALACTONATE DEHYDRATASE"/>
    <property type="match status" value="1"/>
</dbReference>
<dbReference type="CDD" id="cd03316">
    <property type="entry name" value="MR_like"/>
    <property type="match status" value="1"/>
</dbReference>
<dbReference type="SFLD" id="SFLDS00001">
    <property type="entry name" value="Enolase"/>
    <property type="match status" value="1"/>
</dbReference>
<dbReference type="Pfam" id="PF02746">
    <property type="entry name" value="MR_MLE_N"/>
    <property type="match status" value="1"/>
</dbReference>
<keyword evidence="1 3" id="KW-0456">Lyase</keyword>
<dbReference type="Gene3D" id="3.30.390.10">
    <property type="entry name" value="Enolase-like, N-terminal domain"/>
    <property type="match status" value="1"/>
</dbReference>
<gene>
    <name evidence="3" type="primary">dgoD</name>
    <name evidence="3" type="ORF">K8352_15135</name>
</gene>
<dbReference type="InterPro" id="IPR036849">
    <property type="entry name" value="Enolase-like_C_sf"/>
</dbReference>
<dbReference type="SFLD" id="SFLDG00179">
    <property type="entry name" value="mandelate_racemase"/>
    <property type="match status" value="1"/>
</dbReference>
<dbReference type="Proteomes" id="UP001200642">
    <property type="component" value="Unassembled WGS sequence"/>
</dbReference>
<dbReference type="AlphaFoldDB" id="A0AAE3JU66"/>
<comment type="caution">
    <text evidence="3">The sequence shown here is derived from an EMBL/GenBank/DDBJ whole genome shotgun (WGS) entry which is preliminary data.</text>
</comment>
<evidence type="ECO:0000256" key="1">
    <source>
        <dbReference type="ARBA" id="ARBA00023239"/>
    </source>
</evidence>
<dbReference type="GO" id="GO:0008869">
    <property type="term" value="F:galactonate dehydratase activity"/>
    <property type="evidence" value="ECO:0007669"/>
    <property type="project" value="UniProtKB-EC"/>
</dbReference>
<dbReference type="Pfam" id="PF13378">
    <property type="entry name" value="MR_MLE_C"/>
    <property type="match status" value="1"/>
</dbReference>
<dbReference type="InterPro" id="IPR029065">
    <property type="entry name" value="Enolase_C-like"/>
</dbReference>
<dbReference type="SUPFAM" id="SSF51604">
    <property type="entry name" value="Enolase C-terminal domain-like"/>
    <property type="match status" value="1"/>
</dbReference>
<proteinExistence type="predicted"/>
<keyword evidence="4" id="KW-1185">Reference proteome</keyword>
<name>A0AAE3JU66_9FLAO</name>
<reference evidence="3" key="1">
    <citation type="submission" date="2023-02" db="EMBL/GenBank/DDBJ databases">
        <title>Genome of Flavobacteriaceae gen. nov. sp. strain F89.</title>
        <authorList>
            <person name="Wang Y."/>
        </authorList>
    </citation>
    <scope>NUCLEOTIDE SEQUENCE</scope>
    <source>
        <strain evidence="3">F89</strain>
    </source>
</reference>
<protein>
    <submittedName>
        <fullName evidence="3">Galactonate dehydratase</fullName>
        <ecNumber evidence="3">4.2.1.6</ecNumber>
    </submittedName>
</protein>
<dbReference type="InterPro" id="IPR013342">
    <property type="entry name" value="Mandelate_racemase_C"/>
</dbReference>
<dbReference type="InterPro" id="IPR018110">
    <property type="entry name" value="Mandel_Rmase/mucon_lact_enz_CS"/>
</dbReference>
<dbReference type="GO" id="GO:0016854">
    <property type="term" value="F:racemase and epimerase activity"/>
    <property type="evidence" value="ECO:0007669"/>
    <property type="project" value="UniProtKB-ARBA"/>
</dbReference>
<sequence length="388" mass="43863">MKITGIQTYICHAYRTNWVFVKVMTDIDGLYGVGEATLEYKELTVAQACQDLERMLVGRDPHRIEEIWHQAYRDGYWRGGAVMMSALSGIEMALWDIKGKDFGVPVFQLLGGKVRDTVPCYANGWFALANTPKEFAEKAKIAVEQGFKALKWDPFGSAYLQIGRKELRSALECIEAVSNAVKENCEIIIEAHGRFDIPTAVRVGNALSEFDILWYEEPIPPQNLEGLAEVKRRIKVPVSGGERLYNRWEYRSLFELRAVDYIQPDVSHAGGIMEVKKIAAMAESYHIPFCPHNPSGPVANAATLQLAACTTNFFLLETMSSDVPWRSDICTEEIKFENGSMIIPDKPGLGIDIIEKEILKHPYEPKDLRHYSGSLTDIRPKNSKFYFK</sequence>
<dbReference type="EC" id="4.2.1.6" evidence="3"/>
<feature type="domain" description="Mandelate racemase/muconate lactonizing enzyme C-terminal" evidence="2">
    <location>
        <begin position="132"/>
        <end position="237"/>
    </location>
</feature>
<evidence type="ECO:0000313" key="3">
    <source>
        <dbReference type="EMBL" id="MCG2462092.1"/>
    </source>
</evidence>
<dbReference type="InterPro" id="IPR034593">
    <property type="entry name" value="DgoD-like"/>
</dbReference>
<dbReference type="EMBL" id="JAIRBC010000024">
    <property type="protein sequence ID" value="MCG2462092.1"/>
    <property type="molecule type" value="Genomic_DNA"/>
</dbReference>
<dbReference type="NCBIfam" id="NF010624">
    <property type="entry name" value="PRK14017.1"/>
    <property type="match status" value="1"/>
</dbReference>
<dbReference type="GO" id="GO:0009063">
    <property type="term" value="P:amino acid catabolic process"/>
    <property type="evidence" value="ECO:0007669"/>
    <property type="project" value="InterPro"/>
</dbReference>
<evidence type="ECO:0000313" key="4">
    <source>
        <dbReference type="Proteomes" id="UP001200642"/>
    </source>
</evidence>
<dbReference type="RefSeq" id="WP_317903233.1">
    <property type="nucleotide sequence ID" value="NZ_JAIRBC010000024.1"/>
</dbReference>
<organism evidence="3 4">
    <name type="scientific">Cerina litoralis</name>
    <dbReference type="NCBI Taxonomy" id="2874477"/>
    <lineage>
        <taxon>Bacteria</taxon>
        <taxon>Pseudomonadati</taxon>
        <taxon>Bacteroidota</taxon>
        <taxon>Flavobacteriia</taxon>
        <taxon>Flavobacteriales</taxon>
        <taxon>Flavobacteriaceae</taxon>
        <taxon>Cerina</taxon>
    </lineage>
</organism>